<name>A0ABR4B8X3_9LECA</name>
<dbReference type="Proteomes" id="UP001590951">
    <property type="component" value="Unassembled WGS sequence"/>
</dbReference>
<organism evidence="1 2">
    <name type="scientific">Lepraria finkii</name>
    <dbReference type="NCBI Taxonomy" id="1340010"/>
    <lineage>
        <taxon>Eukaryota</taxon>
        <taxon>Fungi</taxon>
        <taxon>Dikarya</taxon>
        <taxon>Ascomycota</taxon>
        <taxon>Pezizomycotina</taxon>
        <taxon>Lecanoromycetes</taxon>
        <taxon>OSLEUM clade</taxon>
        <taxon>Lecanoromycetidae</taxon>
        <taxon>Lecanorales</taxon>
        <taxon>Lecanorineae</taxon>
        <taxon>Stereocaulaceae</taxon>
        <taxon>Lepraria</taxon>
    </lineage>
</organism>
<reference evidence="1 2" key="1">
    <citation type="submission" date="2024-09" db="EMBL/GenBank/DDBJ databases">
        <title>Rethinking Asexuality: The Enigmatic Case of Functional Sexual Genes in Lepraria (Stereocaulaceae).</title>
        <authorList>
            <person name="Doellman M."/>
            <person name="Sun Y."/>
            <person name="Barcenas-Pena A."/>
            <person name="Lumbsch H.T."/>
            <person name="Grewe F."/>
        </authorList>
    </citation>
    <scope>NUCLEOTIDE SEQUENCE [LARGE SCALE GENOMIC DNA]</scope>
    <source>
        <strain evidence="1 2">Grewe 0041</strain>
    </source>
</reference>
<gene>
    <name evidence="1" type="ORF">ABVK25_007442</name>
</gene>
<keyword evidence="2" id="KW-1185">Reference proteome</keyword>
<protein>
    <submittedName>
        <fullName evidence="1">Uncharacterized protein</fullName>
    </submittedName>
</protein>
<sequence length="153" mass="17437">MKEDMISNALIWLSSRLCNYIAAGEGFNPVPTGDRTENPLDDVPGDIGKSQKSLLQKWTSIWDHFDVWYVGLPATFRPSARIKSNINRPFRDIRIVPPGNNDNPFDEIWYSIPICGATIQHYHMARIIRSVTSLMKLLRIEPRSGLVCNPTRI</sequence>
<dbReference type="EMBL" id="JBHFEH010000028">
    <property type="protein sequence ID" value="KAL2052283.1"/>
    <property type="molecule type" value="Genomic_DNA"/>
</dbReference>
<evidence type="ECO:0000313" key="1">
    <source>
        <dbReference type="EMBL" id="KAL2052283.1"/>
    </source>
</evidence>
<accession>A0ABR4B8X3</accession>
<evidence type="ECO:0000313" key="2">
    <source>
        <dbReference type="Proteomes" id="UP001590951"/>
    </source>
</evidence>
<comment type="caution">
    <text evidence="1">The sequence shown here is derived from an EMBL/GenBank/DDBJ whole genome shotgun (WGS) entry which is preliminary data.</text>
</comment>
<proteinExistence type="predicted"/>